<dbReference type="STRING" id="662755.CRES_1308"/>
<dbReference type="GO" id="GO:0003677">
    <property type="term" value="F:DNA binding"/>
    <property type="evidence" value="ECO:0007669"/>
    <property type="project" value="UniProtKB-KW"/>
</dbReference>
<dbReference type="AlphaFoldDB" id="F8DYJ9"/>
<dbReference type="Proteomes" id="UP000000492">
    <property type="component" value="Chromosome"/>
</dbReference>
<reference evidence="2 3" key="1">
    <citation type="journal article" date="2012" name="BMC Genomics">
        <title>Complete genome sequence, lifestyle, and multi-drug resistance of the human pathogen Corynebacterium resistens DSM 45100 isolated from blood samples of a leukemia patient.</title>
        <authorList>
            <person name="Schroder J."/>
            <person name="Maus I."/>
            <person name="Meyer K."/>
            <person name="Wordemann S."/>
            <person name="Blom J."/>
            <person name="Jaenicke S."/>
            <person name="Schneider J."/>
            <person name="Trost E."/>
            <person name="Tauch A."/>
        </authorList>
    </citation>
    <scope>NUCLEOTIDE SEQUENCE [LARGE SCALE GENOMIC DNA]</scope>
    <source>
        <strain evidence="3">DSM 45100 / JCM 12819 / CCUG 50093 / GTC 2026 / SICGH 158</strain>
    </source>
</reference>
<dbReference type="PROSITE" id="PS50943">
    <property type="entry name" value="HTH_CROC1"/>
    <property type="match status" value="1"/>
</dbReference>
<name>F8DYJ9_CORRG</name>
<evidence type="ECO:0000313" key="2">
    <source>
        <dbReference type="EMBL" id="AEI09664.1"/>
    </source>
</evidence>
<dbReference type="RefSeq" id="WP_013888676.1">
    <property type="nucleotide sequence ID" value="NC_015673.1"/>
</dbReference>
<dbReference type="SUPFAM" id="SSF47413">
    <property type="entry name" value="lambda repressor-like DNA-binding domains"/>
    <property type="match status" value="1"/>
</dbReference>
<protein>
    <submittedName>
        <fullName evidence="2">HTH 3 DNA-binding transcription regulator</fullName>
    </submittedName>
</protein>
<dbReference type="Pfam" id="PF13560">
    <property type="entry name" value="HTH_31"/>
    <property type="match status" value="1"/>
</dbReference>
<accession>F8DYJ9</accession>
<dbReference type="Gene3D" id="1.10.260.40">
    <property type="entry name" value="lambda repressor-like DNA-binding domains"/>
    <property type="match status" value="1"/>
</dbReference>
<dbReference type="CDD" id="cd00093">
    <property type="entry name" value="HTH_XRE"/>
    <property type="match status" value="1"/>
</dbReference>
<dbReference type="KEGG" id="crd:CRES_1308"/>
<dbReference type="InterPro" id="IPR010982">
    <property type="entry name" value="Lambda_DNA-bd_dom_sf"/>
</dbReference>
<evidence type="ECO:0000259" key="1">
    <source>
        <dbReference type="PROSITE" id="PS50943"/>
    </source>
</evidence>
<dbReference type="OrthoDB" id="4403456at2"/>
<keyword evidence="3" id="KW-1185">Reference proteome</keyword>
<dbReference type="HOGENOM" id="CLU_945670_0_0_11"/>
<proteinExistence type="predicted"/>
<gene>
    <name evidence="2" type="primary">hth2</name>
    <name evidence="2" type="ordered locus">CRES_1308</name>
</gene>
<dbReference type="InterPro" id="IPR001387">
    <property type="entry name" value="Cro/C1-type_HTH"/>
</dbReference>
<dbReference type="eggNOG" id="ENOG5031JA3">
    <property type="taxonomic scope" value="Bacteria"/>
</dbReference>
<sequence length="294" mass="32205">MEDHSSTGAEFGRRLRHARLDRGLSQNALAEGICSASAISRWEAGVHLPPEDAIWSLANRLGIDVSVLTGLGFDTRFAESPDRFAEVVSAGVEDCSTFDDCSTAPRSPIANWLQLARSLLNCVDPWSGQSFGNVLVARLEADPLTDSSPVALETMELFRSLMVLREDPALAQLESLVNTLKITPDAPQILRQKAVEIAVAVLVCENMPLASIEVIRSVKPKEITYTTWFLLGINAAERSKLPTVARTRSTRDTAFILLEKLCSTPGISRHDTKEILNAVSGEDRLVGEIFDRMM</sequence>
<keyword evidence="2" id="KW-0238">DNA-binding</keyword>
<feature type="domain" description="HTH cro/C1-type" evidence="1">
    <location>
        <begin position="15"/>
        <end position="68"/>
    </location>
</feature>
<evidence type="ECO:0000313" key="3">
    <source>
        <dbReference type="Proteomes" id="UP000000492"/>
    </source>
</evidence>
<dbReference type="EMBL" id="CP002857">
    <property type="protein sequence ID" value="AEI09664.1"/>
    <property type="molecule type" value="Genomic_DNA"/>
</dbReference>
<organism evidence="2 3">
    <name type="scientific">Corynebacterium resistens (strain DSM 45100 / JCM 12819 / GTC 2026 / SICGH 158)</name>
    <dbReference type="NCBI Taxonomy" id="662755"/>
    <lineage>
        <taxon>Bacteria</taxon>
        <taxon>Bacillati</taxon>
        <taxon>Actinomycetota</taxon>
        <taxon>Actinomycetes</taxon>
        <taxon>Mycobacteriales</taxon>
        <taxon>Corynebacteriaceae</taxon>
        <taxon>Corynebacterium</taxon>
    </lineage>
</organism>
<dbReference type="SMART" id="SM00530">
    <property type="entry name" value="HTH_XRE"/>
    <property type="match status" value="1"/>
</dbReference>